<organism evidence="1 2">
    <name type="scientific">Methanorbis furvi</name>
    <dbReference type="NCBI Taxonomy" id="3028299"/>
    <lineage>
        <taxon>Archaea</taxon>
        <taxon>Methanobacteriati</taxon>
        <taxon>Methanobacteriota</taxon>
        <taxon>Stenosarchaea group</taxon>
        <taxon>Methanomicrobia</taxon>
        <taxon>Methanomicrobiales</taxon>
        <taxon>Methanocorpusculaceae</taxon>
        <taxon>Methanorbis</taxon>
    </lineage>
</organism>
<proteinExistence type="predicted"/>
<dbReference type="AlphaFoldDB" id="A0AAE4SAU1"/>
<dbReference type="Proteomes" id="UP001273136">
    <property type="component" value="Unassembled WGS sequence"/>
</dbReference>
<comment type="caution">
    <text evidence="1">The sequence shown here is derived from an EMBL/GenBank/DDBJ whole genome shotgun (WGS) entry which is preliminary data.</text>
</comment>
<gene>
    <name evidence="1" type="ORF">McpAg1_00010</name>
</gene>
<name>A0AAE4SAU1_9EURY</name>
<reference evidence="1" key="1">
    <citation type="submission" date="2023-06" db="EMBL/GenBank/DDBJ databases">
        <title>Genome sequence of Methancorpusculaceae sp. Ag1.</title>
        <authorList>
            <person name="Protasov E."/>
            <person name="Platt K."/>
            <person name="Poehlein A."/>
            <person name="Daniel R."/>
            <person name="Brune A."/>
        </authorList>
    </citation>
    <scope>NUCLEOTIDE SEQUENCE</scope>
    <source>
        <strain evidence="1">Ag1</strain>
    </source>
</reference>
<sequence>MLDVQVGLFCSRRHTRVADDDVSAFGFGLHHSAGCERVGFEVVGTDNEQTVGDGKVVKRVGRGSGAEDHVEAGDGGGVTETGTVVDVRSLENDSGELLHCVVVFVATAGRGDDSDLVRLVLGEVFCDDSECFVPGCGFELTGCFVFDQRGLETVFGDDELPAVDSFRAEFAFVDRTALAGLDVTDLAVFDDEIKGTAGTAVRAGSGYILNFHG</sequence>
<evidence type="ECO:0000313" key="2">
    <source>
        <dbReference type="Proteomes" id="UP001273136"/>
    </source>
</evidence>
<dbReference type="EMBL" id="JAWDKA010000001">
    <property type="protein sequence ID" value="MDV0440825.1"/>
    <property type="molecule type" value="Genomic_DNA"/>
</dbReference>
<evidence type="ECO:0000313" key="1">
    <source>
        <dbReference type="EMBL" id="MDV0440825.1"/>
    </source>
</evidence>
<accession>A0AAE4SAU1</accession>
<keyword evidence="2" id="KW-1185">Reference proteome</keyword>
<protein>
    <submittedName>
        <fullName evidence="1">Uncharacterized protein</fullName>
    </submittedName>
</protein>